<name>A0A1I0VQD8_9RHOB</name>
<organism evidence="2 3">
    <name type="scientific">Poseidonocella pacifica</name>
    <dbReference type="NCBI Taxonomy" id="871651"/>
    <lineage>
        <taxon>Bacteria</taxon>
        <taxon>Pseudomonadati</taxon>
        <taxon>Pseudomonadota</taxon>
        <taxon>Alphaproteobacteria</taxon>
        <taxon>Rhodobacterales</taxon>
        <taxon>Roseobacteraceae</taxon>
        <taxon>Poseidonocella</taxon>
    </lineage>
</organism>
<evidence type="ECO:0000256" key="1">
    <source>
        <dbReference type="SAM" id="SignalP"/>
    </source>
</evidence>
<dbReference type="RefSeq" id="WP_092060790.1">
    <property type="nucleotide sequence ID" value="NZ_FOJU01000001.1"/>
</dbReference>
<reference evidence="2 3" key="1">
    <citation type="submission" date="2016-10" db="EMBL/GenBank/DDBJ databases">
        <authorList>
            <person name="de Groot N.N."/>
        </authorList>
    </citation>
    <scope>NUCLEOTIDE SEQUENCE [LARGE SCALE GENOMIC DNA]</scope>
    <source>
        <strain evidence="2 3">DSM 29316</strain>
    </source>
</reference>
<feature type="signal peptide" evidence="1">
    <location>
        <begin position="1"/>
        <end position="19"/>
    </location>
</feature>
<sequence length="114" mass="12328">MMKLAVTAALLSLATAAQAEDIQLNTPMAATTMIDGPVDMTVYFMEADAGFDVTAHYLARHDSAETNRLQMTLADGDSVHFGLPGHAGTLYTFARDGETVKVSHARTWQQLARN</sequence>
<dbReference type="STRING" id="871651.SAMN05421688_0812"/>
<gene>
    <name evidence="2" type="ORF">SAMN05421688_0812</name>
</gene>
<protein>
    <submittedName>
        <fullName evidence="2">Uncharacterized protein</fullName>
    </submittedName>
</protein>
<dbReference type="OrthoDB" id="7859688at2"/>
<dbReference type="AlphaFoldDB" id="A0A1I0VQD8"/>
<dbReference type="Proteomes" id="UP000198796">
    <property type="component" value="Unassembled WGS sequence"/>
</dbReference>
<evidence type="ECO:0000313" key="2">
    <source>
        <dbReference type="EMBL" id="SFA77886.1"/>
    </source>
</evidence>
<feature type="chain" id="PRO_5011554562" evidence="1">
    <location>
        <begin position="20"/>
        <end position="114"/>
    </location>
</feature>
<evidence type="ECO:0000313" key="3">
    <source>
        <dbReference type="Proteomes" id="UP000198796"/>
    </source>
</evidence>
<keyword evidence="3" id="KW-1185">Reference proteome</keyword>
<dbReference type="EMBL" id="FOJU01000001">
    <property type="protein sequence ID" value="SFA77886.1"/>
    <property type="molecule type" value="Genomic_DNA"/>
</dbReference>
<keyword evidence="1" id="KW-0732">Signal</keyword>
<accession>A0A1I0VQD8</accession>
<proteinExistence type="predicted"/>